<dbReference type="EMBL" id="KQ965740">
    <property type="protein sequence ID" value="KXS18994.1"/>
    <property type="molecule type" value="Genomic_DNA"/>
</dbReference>
<gene>
    <name evidence="3" type="ORF">M427DRAFT_29426</name>
</gene>
<organism evidence="3 4">
    <name type="scientific">Gonapodya prolifera (strain JEL478)</name>
    <name type="common">Monoblepharis prolifera</name>
    <dbReference type="NCBI Taxonomy" id="1344416"/>
    <lineage>
        <taxon>Eukaryota</taxon>
        <taxon>Fungi</taxon>
        <taxon>Fungi incertae sedis</taxon>
        <taxon>Chytridiomycota</taxon>
        <taxon>Chytridiomycota incertae sedis</taxon>
        <taxon>Monoblepharidomycetes</taxon>
        <taxon>Monoblepharidales</taxon>
        <taxon>Gonapodyaceae</taxon>
        <taxon>Gonapodya</taxon>
    </lineage>
</organism>
<reference evidence="3 4" key="1">
    <citation type="journal article" date="2015" name="Genome Biol. Evol.">
        <title>Phylogenomic analyses indicate that early fungi evolved digesting cell walls of algal ancestors of land plants.</title>
        <authorList>
            <person name="Chang Y."/>
            <person name="Wang S."/>
            <person name="Sekimoto S."/>
            <person name="Aerts A.L."/>
            <person name="Choi C."/>
            <person name="Clum A."/>
            <person name="LaButti K.M."/>
            <person name="Lindquist E.A."/>
            <person name="Yee Ngan C."/>
            <person name="Ohm R.A."/>
            <person name="Salamov A.A."/>
            <person name="Grigoriev I.V."/>
            <person name="Spatafora J.W."/>
            <person name="Berbee M.L."/>
        </authorList>
    </citation>
    <scope>NUCLEOTIDE SEQUENCE [LARGE SCALE GENOMIC DNA]</scope>
    <source>
        <strain evidence="3 4">JEL478</strain>
    </source>
</reference>
<feature type="compositionally biased region" description="Low complexity" evidence="1">
    <location>
        <begin position="260"/>
        <end position="305"/>
    </location>
</feature>
<name>A0A139AQR5_GONPJ</name>
<evidence type="ECO:0000313" key="3">
    <source>
        <dbReference type="EMBL" id="KXS18994.1"/>
    </source>
</evidence>
<dbReference type="AlphaFoldDB" id="A0A139AQR5"/>
<keyword evidence="2" id="KW-0472">Membrane</keyword>
<keyword evidence="2" id="KW-0812">Transmembrane</keyword>
<evidence type="ECO:0000256" key="2">
    <source>
        <dbReference type="SAM" id="Phobius"/>
    </source>
</evidence>
<proteinExistence type="predicted"/>
<evidence type="ECO:0000256" key="1">
    <source>
        <dbReference type="SAM" id="MobiDB-lite"/>
    </source>
</evidence>
<feature type="compositionally biased region" description="Gly residues" evidence="1">
    <location>
        <begin position="208"/>
        <end position="246"/>
    </location>
</feature>
<keyword evidence="4" id="KW-1185">Reference proteome</keyword>
<feature type="transmembrane region" description="Helical" evidence="2">
    <location>
        <begin position="330"/>
        <end position="351"/>
    </location>
</feature>
<feature type="region of interest" description="Disordered" evidence="1">
    <location>
        <begin position="21"/>
        <end position="53"/>
    </location>
</feature>
<feature type="compositionally biased region" description="Basic and acidic residues" evidence="1">
    <location>
        <begin position="21"/>
        <end position="49"/>
    </location>
</feature>
<feature type="region of interest" description="Disordered" evidence="1">
    <location>
        <begin position="196"/>
        <end position="330"/>
    </location>
</feature>
<feature type="compositionally biased region" description="Pro residues" evidence="1">
    <location>
        <begin position="196"/>
        <end position="207"/>
    </location>
</feature>
<protein>
    <submittedName>
        <fullName evidence="3">Uncharacterized protein</fullName>
    </submittedName>
</protein>
<feature type="transmembrane region" description="Helical" evidence="2">
    <location>
        <begin position="79"/>
        <end position="101"/>
    </location>
</feature>
<accession>A0A139AQR5</accession>
<sequence>MRVRTSLMCADGAGDWRDSRRVRRGRTDDEGEVEARENGRDGRGERRTGDGWSRTEQLERGDLHTHHNARRTRLSLRTLVPMLPLLALVLVSLLPSPALAWSDKSDNQYLPYCPTPDGVDWHDYWASQPQAAEPPVTNIRRLRRHICQPPPLPPCPNQDQWGPNAGSHVRRHECLLYCKEGQTYGCLPRSWHDPPFNYPPGPPPPPGTGNGGGNGGGTGGGTGTGNGGGNGGGSGGTGSGGAGGGTKPPTTASASAKPGATSTSTSVTASTTASSSSTTTSPSSSSSSSSSPSTLSSSPSSSSPSSAPPPSATQQSSSSPPPAPFTQTPGFAATMAGIGVLVLIGGGVWWGGERWSSRRVQDLGGRGGSPSALVR</sequence>
<keyword evidence="2" id="KW-1133">Transmembrane helix</keyword>
<evidence type="ECO:0000313" key="4">
    <source>
        <dbReference type="Proteomes" id="UP000070544"/>
    </source>
</evidence>
<dbReference type="Proteomes" id="UP000070544">
    <property type="component" value="Unassembled WGS sequence"/>
</dbReference>